<evidence type="ECO:0000256" key="1">
    <source>
        <dbReference type="ARBA" id="ARBA00022553"/>
    </source>
</evidence>
<dbReference type="AlphaFoldDB" id="A0A3N4GEI2"/>
<evidence type="ECO:0000313" key="8">
    <source>
        <dbReference type="EMBL" id="RPA59016.1"/>
    </source>
</evidence>
<dbReference type="Pfam" id="PF00196">
    <property type="entry name" value="GerE"/>
    <property type="match status" value="1"/>
</dbReference>
<dbReference type="PRINTS" id="PR00038">
    <property type="entry name" value="HTHLUXR"/>
</dbReference>
<keyword evidence="1 5" id="KW-0597">Phosphoprotein</keyword>
<sequence length="213" mass="22204">MTVTVVIADDQTVVREGLRSMLSLFDTIDVLGVAASAESALDLVAETDPDVLLTDLRMPGIGGVEGIRRLRADGSRTAAVALTTYDDDTTIVEALDAGAVGFLNKDADPEAIEAAVLAAAGGRSMLDEKALRAVLAHERSAAPAAPTEAPDGLTEREVQVLGLIAQAMSNQQIAAHLVVGVSTVKTHVNHLLAKTACRDRAALVAYAYRHGLV</sequence>
<evidence type="ECO:0000256" key="5">
    <source>
        <dbReference type="PROSITE-ProRule" id="PRU00169"/>
    </source>
</evidence>
<dbReference type="Gene3D" id="3.40.50.2300">
    <property type="match status" value="1"/>
</dbReference>
<keyword evidence="3 8" id="KW-0238">DNA-binding</keyword>
<evidence type="ECO:0000256" key="3">
    <source>
        <dbReference type="ARBA" id="ARBA00023125"/>
    </source>
</evidence>
<accession>A0A3N4GEI2</accession>
<dbReference type="PANTHER" id="PTHR43214:SF24">
    <property type="entry name" value="TRANSCRIPTIONAL REGULATORY PROTEIN NARL-RELATED"/>
    <property type="match status" value="1"/>
</dbReference>
<keyword evidence="2" id="KW-0805">Transcription regulation</keyword>
<dbReference type="Proteomes" id="UP000267536">
    <property type="component" value="Unassembled WGS sequence"/>
</dbReference>
<dbReference type="PROSITE" id="PS50043">
    <property type="entry name" value="HTH_LUXR_2"/>
    <property type="match status" value="1"/>
</dbReference>
<keyword evidence="4" id="KW-0804">Transcription</keyword>
<dbReference type="OrthoDB" id="9808843at2"/>
<dbReference type="SUPFAM" id="SSF52172">
    <property type="entry name" value="CheY-like"/>
    <property type="match status" value="1"/>
</dbReference>
<dbReference type="InterPro" id="IPR011006">
    <property type="entry name" value="CheY-like_superfamily"/>
</dbReference>
<dbReference type="PROSITE" id="PS50110">
    <property type="entry name" value="RESPONSE_REGULATORY"/>
    <property type="match status" value="1"/>
</dbReference>
<dbReference type="InterPro" id="IPR001789">
    <property type="entry name" value="Sig_transdc_resp-reg_receiver"/>
</dbReference>
<dbReference type="GO" id="GO:0006355">
    <property type="term" value="P:regulation of DNA-templated transcription"/>
    <property type="evidence" value="ECO:0007669"/>
    <property type="project" value="InterPro"/>
</dbReference>
<dbReference type="InterPro" id="IPR016032">
    <property type="entry name" value="Sig_transdc_resp-reg_C-effctor"/>
</dbReference>
<gene>
    <name evidence="8" type="ORF">EF294_14410</name>
</gene>
<evidence type="ECO:0000256" key="4">
    <source>
        <dbReference type="ARBA" id="ARBA00023163"/>
    </source>
</evidence>
<dbReference type="GO" id="GO:0003677">
    <property type="term" value="F:DNA binding"/>
    <property type="evidence" value="ECO:0007669"/>
    <property type="project" value="UniProtKB-KW"/>
</dbReference>
<dbReference type="GO" id="GO:0000160">
    <property type="term" value="P:phosphorelay signal transduction system"/>
    <property type="evidence" value="ECO:0007669"/>
    <property type="project" value="InterPro"/>
</dbReference>
<dbReference type="InterPro" id="IPR000792">
    <property type="entry name" value="Tscrpt_reg_LuxR_C"/>
</dbReference>
<dbReference type="Pfam" id="PF00072">
    <property type="entry name" value="Response_reg"/>
    <property type="match status" value="1"/>
</dbReference>
<dbReference type="EMBL" id="RKMH01000010">
    <property type="protein sequence ID" value="RPA59016.1"/>
    <property type="molecule type" value="Genomic_DNA"/>
</dbReference>
<proteinExistence type="predicted"/>
<evidence type="ECO:0000256" key="2">
    <source>
        <dbReference type="ARBA" id="ARBA00023015"/>
    </source>
</evidence>
<dbReference type="InterPro" id="IPR058245">
    <property type="entry name" value="NreC/VraR/RcsB-like_REC"/>
</dbReference>
<comment type="caution">
    <text evidence="8">The sequence shown here is derived from an EMBL/GenBank/DDBJ whole genome shotgun (WGS) entry which is preliminary data.</text>
</comment>
<protein>
    <submittedName>
        <fullName evidence="8">DNA-binding response regulator</fullName>
    </submittedName>
</protein>
<dbReference type="PANTHER" id="PTHR43214">
    <property type="entry name" value="TWO-COMPONENT RESPONSE REGULATOR"/>
    <property type="match status" value="1"/>
</dbReference>
<dbReference type="InterPro" id="IPR039420">
    <property type="entry name" value="WalR-like"/>
</dbReference>
<name>A0A3N4GEI2_9ACTN</name>
<keyword evidence="9" id="KW-1185">Reference proteome</keyword>
<dbReference type="SUPFAM" id="SSF46894">
    <property type="entry name" value="C-terminal effector domain of the bipartite response regulators"/>
    <property type="match status" value="1"/>
</dbReference>
<dbReference type="RefSeq" id="WP_123931218.1">
    <property type="nucleotide sequence ID" value="NZ_JBPSDP010000010.1"/>
</dbReference>
<dbReference type="CDD" id="cd17535">
    <property type="entry name" value="REC_NarL-like"/>
    <property type="match status" value="1"/>
</dbReference>
<feature type="domain" description="Response regulatory" evidence="7">
    <location>
        <begin position="4"/>
        <end position="120"/>
    </location>
</feature>
<feature type="modified residue" description="4-aspartylphosphate" evidence="5">
    <location>
        <position position="55"/>
    </location>
</feature>
<evidence type="ECO:0000259" key="6">
    <source>
        <dbReference type="PROSITE" id="PS50043"/>
    </source>
</evidence>
<dbReference type="SMART" id="SM00448">
    <property type="entry name" value="REC"/>
    <property type="match status" value="1"/>
</dbReference>
<organism evidence="8 9">
    <name type="scientific">Gordonia oryzae</name>
    <dbReference type="NCBI Taxonomy" id="2487349"/>
    <lineage>
        <taxon>Bacteria</taxon>
        <taxon>Bacillati</taxon>
        <taxon>Actinomycetota</taxon>
        <taxon>Actinomycetes</taxon>
        <taxon>Mycobacteriales</taxon>
        <taxon>Gordoniaceae</taxon>
        <taxon>Gordonia</taxon>
    </lineage>
</organism>
<evidence type="ECO:0000259" key="7">
    <source>
        <dbReference type="PROSITE" id="PS50110"/>
    </source>
</evidence>
<dbReference type="SMART" id="SM00421">
    <property type="entry name" value="HTH_LUXR"/>
    <property type="match status" value="1"/>
</dbReference>
<feature type="domain" description="HTH luxR-type" evidence="6">
    <location>
        <begin position="146"/>
        <end position="211"/>
    </location>
</feature>
<dbReference type="CDD" id="cd06170">
    <property type="entry name" value="LuxR_C_like"/>
    <property type="match status" value="1"/>
</dbReference>
<reference evidence="8 9" key="1">
    <citation type="submission" date="2018-11" db="EMBL/GenBank/DDBJ databases">
        <title>Draft genome sequence of Gordonia sp. RS15-1S isolated from rice stems.</title>
        <authorList>
            <person name="Muangham S."/>
        </authorList>
    </citation>
    <scope>NUCLEOTIDE SEQUENCE [LARGE SCALE GENOMIC DNA]</scope>
    <source>
        <strain evidence="8 9">RS15-1S</strain>
    </source>
</reference>
<evidence type="ECO:0000313" key="9">
    <source>
        <dbReference type="Proteomes" id="UP000267536"/>
    </source>
</evidence>